<evidence type="ECO:0000313" key="7">
    <source>
        <dbReference type="Proteomes" id="UP000178534"/>
    </source>
</evidence>
<dbReference type="GO" id="GO:0008276">
    <property type="term" value="F:protein methyltransferase activity"/>
    <property type="evidence" value="ECO:0007669"/>
    <property type="project" value="TreeGrafter"/>
</dbReference>
<dbReference type="Pfam" id="PF05175">
    <property type="entry name" value="MTS"/>
    <property type="match status" value="1"/>
</dbReference>
<dbReference type="InterPro" id="IPR007848">
    <property type="entry name" value="Small_mtfrase_dom"/>
</dbReference>
<evidence type="ECO:0000256" key="2">
    <source>
        <dbReference type="ARBA" id="ARBA00022603"/>
    </source>
</evidence>
<name>A0A1G2DCA7_9BACT</name>
<sequence>MILRFSKDLREQHIYANGTELASVMGKDRDAKGRRIFNHPKASELFVTTIKNPVLVTDVYRIAQMPPTVRDTIFKLYESPVRRTEYGGVALDFEQGKYKGAWGPSIDTLLFCRALNKMDRGYFRGKSLVDIGAGSGFISKYILGTFPGVRSATLVDLSPHAIVSCKDNIKDKRAKFVCGDAIRYIKKRKFDVIVCNPPYIPRERSSDDNPYEGILLTTHLFSILRATLLPGGCFLTNISSLSEKDVYAAMKKYGITAVKLDTMNVPLKVMNVLNNKAWMRYLKKCGLKRTRRGGYEYYQSLTIVRVDSCPGRKEKGAERKTPHRK</sequence>
<evidence type="ECO:0000256" key="4">
    <source>
        <dbReference type="ARBA" id="ARBA00022691"/>
    </source>
</evidence>
<evidence type="ECO:0000259" key="5">
    <source>
        <dbReference type="Pfam" id="PF05175"/>
    </source>
</evidence>
<dbReference type="Proteomes" id="UP000178534">
    <property type="component" value="Unassembled WGS sequence"/>
</dbReference>
<comment type="similarity">
    <text evidence="1">Belongs to the eukaryotic/archaeal PrmC-related family.</text>
</comment>
<dbReference type="PANTHER" id="PTHR45875">
    <property type="entry name" value="METHYLTRANSFERASE N6AMT1"/>
    <property type="match status" value="1"/>
</dbReference>
<dbReference type="GO" id="GO:0008757">
    <property type="term" value="F:S-adenosylmethionine-dependent methyltransferase activity"/>
    <property type="evidence" value="ECO:0007669"/>
    <property type="project" value="TreeGrafter"/>
</dbReference>
<dbReference type="PANTHER" id="PTHR45875:SF1">
    <property type="entry name" value="METHYLTRANSFERASE N6AMT1"/>
    <property type="match status" value="1"/>
</dbReference>
<evidence type="ECO:0000313" key="6">
    <source>
        <dbReference type="EMBL" id="OGZ11244.1"/>
    </source>
</evidence>
<dbReference type="EMBL" id="MHLP01000039">
    <property type="protein sequence ID" value="OGZ11244.1"/>
    <property type="molecule type" value="Genomic_DNA"/>
</dbReference>
<dbReference type="GO" id="GO:0035657">
    <property type="term" value="C:eRF1 methyltransferase complex"/>
    <property type="evidence" value="ECO:0007669"/>
    <property type="project" value="TreeGrafter"/>
</dbReference>
<evidence type="ECO:0000256" key="3">
    <source>
        <dbReference type="ARBA" id="ARBA00022679"/>
    </source>
</evidence>
<organism evidence="6 7">
    <name type="scientific">Candidatus Lloydbacteria bacterium RIFCSPLOWO2_01_FULL_50_20</name>
    <dbReference type="NCBI Taxonomy" id="1798665"/>
    <lineage>
        <taxon>Bacteria</taxon>
        <taxon>Candidatus Lloydiibacteriota</taxon>
    </lineage>
</organism>
<dbReference type="InterPro" id="IPR052190">
    <property type="entry name" value="Euk-Arch_PrmC-MTase"/>
</dbReference>
<dbReference type="GO" id="GO:0032259">
    <property type="term" value="P:methylation"/>
    <property type="evidence" value="ECO:0007669"/>
    <property type="project" value="UniProtKB-KW"/>
</dbReference>
<comment type="caution">
    <text evidence="6">The sequence shown here is derived from an EMBL/GenBank/DDBJ whole genome shotgun (WGS) entry which is preliminary data.</text>
</comment>
<feature type="domain" description="Methyltransferase small" evidence="5">
    <location>
        <begin position="115"/>
        <end position="200"/>
    </location>
</feature>
<protein>
    <recommendedName>
        <fullName evidence="5">Methyltransferase small domain-containing protein</fullName>
    </recommendedName>
</protein>
<dbReference type="AlphaFoldDB" id="A0A1G2DCA7"/>
<dbReference type="GO" id="GO:0008170">
    <property type="term" value="F:N-methyltransferase activity"/>
    <property type="evidence" value="ECO:0007669"/>
    <property type="project" value="UniProtKB-ARBA"/>
</dbReference>
<keyword evidence="3" id="KW-0808">Transferase</keyword>
<evidence type="ECO:0000256" key="1">
    <source>
        <dbReference type="ARBA" id="ARBA00006149"/>
    </source>
</evidence>
<dbReference type="GO" id="GO:0003676">
    <property type="term" value="F:nucleic acid binding"/>
    <property type="evidence" value="ECO:0007669"/>
    <property type="project" value="InterPro"/>
</dbReference>
<dbReference type="PROSITE" id="PS00092">
    <property type="entry name" value="N6_MTASE"/>
    <property type="match status" value="1"/>
</dbReference>
<gene>
    <name evidence="6" type="ORF">A2942_00415</name>
</gene>
<dbReference type="STRING" id="1798665.A2942_00415"/>
<proteinExistence type="inferred from homology"/>
<keyword evidence="2" id="KW-0489">Methyltransferase</keyword>
<dbReference type="InterPro" id="IPR029063">
    <property type="entry name" value="SAM-dependent_MTases_sf"/>
</dbReference>
<keyword evidence="4" id="KW-0949">S-adenosyl-L-methionine</keyword>
<accession>A0A1G2DCA7</accession>
<dbReference type="SUPFAM" id="SSF53335">
    <property type="entry name" value="S-adenosyl-L-methionine-dependent methyltransferases"/>
    <property type="match status" value="1"/>
</dbReference>
<dbReference type="InterPro" id="IPR002052">
    <property type="entry name" value="DNA_methylase_N6_adenine_CS"/>
</dbReference>
<dbReference type="CDD" id="cd02440">
    <property type="entry name" value="AdoMet_MTases"/>
    <property type="match status" value="1"/>
</dbReference>
<dbReference type="Gene3D" id="3.40.50.150">
    <property type="entry name" value="Vaccinia Virus protein VP39"/>
    <property type="match status" value="1"/>
</dbReference>
<reference evidence="6 7" key="1">
    <citation type="journal article" date="2016" name="Nat. Commun.">
        <title>Thousands of microbial genomes shed light on interconnected biogeochemical processes in an aquifer system.</title>
        <authorList>
            <person name="Anantharaman K."/>
            <person name="Brown C.T."/>
            <person name="Hug L.A."/>
            <person name="Sharon I."/>
            <person name="Castelle C.J."/>
            <person name="Probst A.J."/>
            <person name="Thomas B.C."/>
            <person name="Singh A."/>
            <person name="Wilkins M.J."/>
            <person name="Karaoz U."/>
            <person name="Brodie E.L."/>
            <person name="Williams K.H."/>
            <person name="Hubbard S.S."/>
            <person name="Banfield J.F."/>
        </authorList>
    </citation>
    <scope>NUCLEOTIDE SEQUENCE [LARGE SCALE GENOMIC DNA]</scope>
</reference>